<keyword evidence="3" id="KW-1185">Reference proteome</keyword>
<dbReference type="InterPro" id="IPR025484">
    <property type="entry name" value="DUF4376"/>
</dbReference>
<evidence type="ECO:0000313" key="2">
    <source>
        <dbReference type="EMBL" id="GEK46558.1"/>
    </source>
</evidence>
<dbReference type="AlphaFoldDB" id="A0A510X556"/>
<evidence type="ECO:0000259" key="1">
    <source>
        <dbReference type="Pfam" id="PF14301"/>
    </source>
</evidence>
<dbReference type="RefSeq" id="WP_146801835.1">
    <property type="nucleotide sequence ID" value="NZ_BJUK01000007.1"/>
</dbReference>
<evidence type="ECO:0000313" key="3">
    <source>
        <dbReference type="Proteomes" id="UP000321275"/>
    </source>
</evidence>
<dbReference type="Pfam" id="PF14301">
    <property type="entry name" value="DUF4376"/>
    <property type="match status" value="1"/>
</dbReference>
<feature type="domain" description="DUF4376" evidence="1">
    <location>
        <begin position="78"/>
        <end position="176"/>
    </location>
</feature>
<organism evidence="2 3">
    <name type="scientific">Bisbaumannia pacifica</name>
    <dbReference type="NCBI Taxonomy" id="77098"/>
    <lineage>
        <taxon>Bacteria</taxon>
        <taxon>Pseudomonadati</taxon>
        <taxon>Pseudomonadota</taxon>
        <taxon>Gammaproteobacteria</taxon>
        <taxon>Oceanospirillales</taxon>
        <taxon>Halomonadaceae</taxon>
        <taxon>Bisbaumannia</taxon>
    </lineage>
</organism>
<dbReference type="OrthoDB" id="9836523at2"/>
<name>A0A510X556_9GAMM</name>
<protein>
    <recommendedName>
        <fullName evidence="1">DUF4376 domain-containing protein</fullName>
    </recommendedName>
</protein>
<reference evidence="2 3" key="1">
    <citation type="submission" date="2019-07" db="EMBL/GenBank/DDBJ databases">
        <title>Whole genome shotgun sequence of Halomonas pacifica NBRC 102220.</title>
        <authorList>
            <person name="Hosoyama A."/>
            <person name="Uohara A."/>
            <person name="Ohji S."/>
            <person name="Ichikawa N."/>
        </authorList>
    </citation>
    <scope>NUCLEOTIDE SEQUENCE [LARGE SCALE GENOMIC DNA]</scope>
    <source>
        <strain evidence="2 3">NBRC 102220</strain>
    </source>
</reference>
<dbReference type="Proteomes" id="UP000321275">
    <property type="component" value="Unassembled WGS sequence"/>
</dbReference>
<gene>
    <name evidence="2" type="ORF">HPA02_08410</name>
</gene>
<comment type="caution">
    <text evidence="2">The sequence shown here is derived from an EMBL/GenBank/DDBJ whole genome shotgun (WGS) entry which is preliminary data.</text>
</comment>
<dbReference type="EMBL" id="BJUK01000007">
    <property type="protein sequence ID" value="GEK46558.1"/>
    <property type="molecule type" value="Genomic_DNA"/>
</dbReference>
<proteinExistence type="predicted"/>
<accession>A0A510X556</accession>
<sequence>MQVITTSTGRALEHDGEQVPLPALPVDATVHAYTTPAGLWVGIQEPGQLRPVYPGAGGQRLGALELEADPAAVAAQCKARLVAELEPQRKAAEAEGVMINGVRYAGDPSNRQALGEALEYAASAGVTTFSGWKDSDDQFHAEHPVADVQAAYEAIGHRRSALIALEGQYAAQVIDGTLVSVAGLSWEVSQ</sequence>